<dbReference type="EMBL" id="KQ982736">
    <property type="protein sequence ID" value="KYQ51450.1"/>
    <property type="molecule type" value="Genomic_DNA"/>
</dbReference>
<protein>
    <submittedName>
        <fullName evidence="2">Uncharacterized protein</fullName>
    </submittedName>
</protein>
<feature type="region of interest" description="Disordered" evidence="1">
    <location>
        <begin position="122"/>
        <end position="152"/>
    </location>
</feature>
<feature type="non-terminal residue" evidence="2">
    <location>
        <position position="1"/>
    </location>
</feature>
<proteinExistence type="predicted"/>
<dbReference type="AlphaFoldDB" id="A0A151WU67"/>
<gene>
    <name evidence="2" type="ORF">ALC60_09448</name>
</gene>
<keyword evidence="3" id="KW-1185">Reference proteome</keyword>
<evidence type="ECO:0000256" key="1">
    <source>
        <dbReference type="SAM" id="MobiDB-lite"/>
    </source>
</evidence>
<evidence type="ECO:0000313" key="3">
    <source>
        <dbReference type="Proteomes" id="UP000075809"/>
    </source>
</evidence>
<name>A0A151WU67_9HYME</name>
<reference evidence="2 3" key="1">
    <citation type="submission" date="2015-09" db="EMBL/GenBank/DDBJ databases">
        <title>Trachymyrmex zeteki WGS genome.</title>
        <authorList>
            <person name="Nygaard S."/>
            <person name="Hu H."/>
            <person name="Boomsma J."/>
            <person name="Zhang G."/>
        </authorList>
    </citation>
    <scope>NUCLEOTIDE SEQUENCE [LARGE SCALE GENOMIC DNA]</scope>
    <source>
        <strain evidence="2">Tzet28-1</strain>
        <tissue evidence="2">Whole body</tissue>
    </source>
</reference>
<evidence type="ECO:0000313" key="2">
    <source>
        <dbReference type="EMBL" id="KYQ51450.1"/>
    </source>
</evidence>
<accession>A0A151WU67</accession>
<dbReference type="Proteomes" id="UP000075809">
    <property type="component" value="Unassembled WGS sequence"/>
</dbReference>
<sequence length="322" mass="36347">NEITSIGQKQNCSGISLSTDGRVVDDDDDDYAKQPDNTFKAVYSRMCPLMREFLHTHVTPCTQTLLPTYAAFRRTRIFTNCTIYMVPPMEGEEHARYSACYAWRDTSIFFFPNIKKWLAGKRSASNTEVEDRSRPPRSLTRRRNFNSRSARECRTNYRSTAARVKTPTERNFGNRKTIPLMPCRPGTIRQRPCLRGILLVVGEPSSLGDARCHCRRDASTRSAARCETVSFLAVSPAFDRSLARPEYHSRLSCARLVRGLSPGEHNFDPLGGDTIRDTFHHPTVRRSETIHVLRVAIASDSATPAVTLNSQLFPGEAASEER</sequence>
<organism evidence="2 3">
    <name type="scientific">Mycetomoellerius zeteki</name>
    <dbReference type="NCBI Taxonomy" id="64791"/>
    <lineage>
        <taxon>Eukaryota</taxon>
        <taxon>Metazoa</taxon>
        <taxon>Ecdysozoa</taxon>
        <taxon>Arthropoda</taxon>
        <taxon>Hexapoda</taxon>
        <taxon>Insecta</taxon>
        <taxon>Pterygota</taxon>
        <taxon>Neoptera</taxon>
        <taxon>Endopterygota</taxon>
        <taxon>Hymenoptera</taxon>
        <taxon>Apocrita</taxon>
        <taxon>Aculeata</taxon>
        <taxon>Formicoidea</taxon>
        <taxon>Formicidae</taxon>
        <taxon>Myrmicinae</taxon>
        <taxon>Mycetomoellerius</taxon>
    </lineage>
</organism>